<comment type="similarity">
    <text evidence="1">Belongs to the ARG7 family.</text>
</comment>
<evidence type="ECO:0000313" key="3">
    <source>
        <dbReference type="Proteomes" id="UP001634393"/>
    </source>
</evidence>
<evidence type="ECO:0000313" key="2">
    <source>
        <dbReference type="EMBL" id="KAL3825750.1"/>
    </source>
</evidence>
<accession>A0ABD3SMM3</accession>
<dbReference type="PANTHER" id="PTHR31374:SF28">
    <property type="entry name" value="SAUR-LIKE AUXIN-RESPONSIVE PROTEIN FAMILY"/>
    <property type="match status" value="1"/>
</dbReference>
<dbReference type="InterPro" id="IPR003676">
    <property type="entry name" value="SAUR_fam"/>
</dbReference>
<evidence type="ECO:0000256" key="1">
    <source>
        <dbReference type="ARBA" id="ARBA00006974"/>
    </source>
</evidence>
<keyword evidence="3" id="KW-1185">Reference proteome</keyword>
<dbReference type="AlphaFoldDB" id="A0ABD3SMM3"/>
<dbReference type="Proteomes" id="UP001634393">
    <property type="component" value="Unassembled WGS sequence"/>
</dbReference>
<dbReference type="Pfam" id="PF02519">
    <property type="entry name" value="Auxin_inducible"/>
    <property type="match status" value="1"/>
</dbReference>
<name>A0ABD3SMM3_9LAMI</name>
<dbReference type="EMBL" id="JBJXBP010000006">
    <property type="protein sequence ID" value="KAL3825750.1"/>
    <property type="molecule type" value="Genomic_DNA"/>
</dbReference>
<organism evidence="2 3">
    <name type="scientific">Penstemon smallii</name>
    <dbReference type="NCBI Taxonomy" id="265156"/>
    <lineage>
        <taxon>Eukaryota</taxon>
        <taxon>Viridiplantae</taxon>
        <taxon>Streptophyta</taxon>
        <taxon>Embryophyta</taxon>
        <taxon>Tracheophyta</taxon>
        <taxon>Spermatophyta</taxon>
        <taxon>Magnoliopsida</taxon>
        <taxon>eudicotyledons</taxon>
        <taxon>Gunneridae</taxon>
        <taxon>Pentapetalae</taxon>
        <taxon>asterids</taxon>
        <taxon>lamiids</taxon>
        <taxon>Lamiales</taxon>
        <taxon>Plantaginaceae</taxon>
        <taxon>Cheloneae</taxon>
        <taxon>Penstemon</taxon>
    </lineage>
</organism>
<reference evidence="2 3" key="1">
    <citation type="submission" date="2024-12" db="EMBL/GenBank/DDBJ databases">
        <title>The unique morphological basis and parallel evolutionary history of personate flowers in Penstemon.</title>
        <authorList>
            <person name="Depatie T.H."/>
            <person name="Wessinger C.A."/>
        </authorList>
    </citation>
    <scope>NUCLEOTIDE SEQUENCE [LARGE SCALE GENOMIC DNA]</scope>
    <source>
        <strain evidence="2">WTNN_2</strain>
        <tissue evidence="2">Leaf</tissue>
    </source>
</reference>
<sequence length="129" mass="14537">MLGKKFGSMKKLAKRVKAISNANSEPSYNQYLLRDYKEEGSYPTATTTPTGTFAVYVGEDQERFFVPTGYLSHPLFKMLLEKAYNEFGFEQRNGLVVPCSVSAFQEVISAVECCNGKFDFGELVEEFIN</sequence>
<dbReference type="PANTHER" id="PTHR31374">
    <property type="entry name" value="AUXIN-INDUCED PROTEIN-LIKE-RELATED"/>
    <property type="match status" value="1"/>
</dbReference>
<protein>
    <submittedName>
        <fullName evidence="2">Uncharacterized protein</fullName>
    </submittedName>
</protein>
<comment type="caution">
    <text evidence="2">The sequence shown here is derived from an EMBL/GenBank/DDBJ whole genome shotgun (WGS) entry which is preliminary data.</text>
</comment>
<gene>
    <name evidence="2" type="ORF">ACJIZ3_021779</name>
</gene>
<proteinExistence type="inferred from homology"/>